<dbReference type="GO" id="GO:0003676">
    <property type="term" value="F:nucleic acid binding"/>
    <property type="evidence" value="ECO:0007669"/>
    <property type="project" value="InterPro"/>
</dbReference>
<evidence type="ECO:0000259" key="4">
    <source>
        <dbReference type="Pfam" id="PF04500"/>
    </source>
</evidence>
<evidence type="ECO:0000256" key="3">
    <source>
        <dbReference type="ARBA" id="ARBA00022833"/>
    </source>
</evidence>
<dbReference type="Gene3D" id="3.30.420.10">
    <property type="entry name" value="Ribonuclease H-like superfamily/Ribonuclease H"/>
    <property type="match status" value="1"/>
</dbReference>
<accession>A0A815YIL7</accession>
<organism evidence="5 6">
    <name type="scientific">Rotaria magnacalcarata</name>
    <dbReference type="NCBI Taxonomy" id="392030"/>
    <lineage>
        <taxon>Eukaryota</taxon>
        <taxon>Metazoa</taxon>
        <taxon>Spiralia</taxon>
        <taxon>Gnathifera</taxon>
        <taxon>Rotifera</taxon>
        <taxon>Eurotatoria</taxon>
        <taxon>Bdelloidea</taxon>
        <taxon>Philodinida</taxon>
        <taxon>Philodinidae</taxon>
        <taxon>Rotaria</taxon>
    </lineage>
</organism>
<keyword evidence="2" id="KW-0863">Zinc-finger</keyword>
<dbReference type="Pfam" id="PF04500">
    <property type="entry name" value="FLYWCH"/>
    <property type="match status" value="1"/>
</dbReference>
<protein>
    <recommendedName>
        <fullName evidence="4">FLYWCH-type domain-containing protein</fullName>
    </recommendedName>
</protein>
<name>A0A815YIL7_9BILA</name>
<evidence type="ECO:0000256" key="2">
    <source>
        <dbReference type="ARBA" id="ARBA00022771"/>
    </source>
</evidence>
<reference evidence="5" key="1">
    <citation type="submission" date="2021-02" db="EMBL/GenBank/DDBJ databases">
        <authorList>
            <person name="Nowell W R."/>
        </authorList>
    </citation>
    <scope>NUCLEOTIDE SEQUENCE</scope>
</reference>
<dbReference type="EMBL" id="CAJNOW010009873">
    <property type="protein sequence ID" value="CAF1572213.1"/>
    <property type="molecule type" value="Genomic_DNA"/>
</dbReference>
<gene>
    <name evidence="5" type="ORF">KQP761_LOCUS19294</name>
</gene>
<dbReference type="Gene3D" id="2.20.25.240">
    <property type="match status" value="1"/>
</dbReference>
<evidence type="ECO:0000313" key="5">
    <source>
        <dbReference type="EMBL" id="CAF1572213.1"/>
    </source>
</evidence>
<proteinExistence type="predicted"/>
<keyword evidence="3" id="KW-0862">Zinc</keyword>
<evidence type="ECO:0000313" key="6">
    <source>
        <dbReference type="Proteomes" id="UP000663834"/>
    </source>
</evidence>
<dbReference type="AlphaFoldDB" id="A0A815YIL7"/>
<keyword evidence="1" id="KW-0479">Metal-binding</keyword>
<feature type="domain" description="FLYWCH-type" evidence="4">
    <location>
        <begin position="21"/>
        <end position="78"/>
    </location>
</feature>
<dbReference type="Proteomes" id="UP000663834">
    <property type="component" value="Unassembled WGS sequence"/>
</dbReference>
<dbReference type="InterPro" id="IPR007588">
    <property type="entry name" value="Znf_FLYWCH"/>
</dbReference>
<dbReference type="GO" id="GO:0008270">
    <property type="term" value="F:zinc ion binding"/>
    <property type="evidence" value="ECO:0007669"/>
    <property type="project" value="UniProtKB-KW"/>
</dbReference>
<evidence type="ECO:0000256" key="1">
    <source>
        <dbReference type="ARBA" id="ARBA00022723"/>
    </source>
</evidence>
<dbReference type="InterPro" id="IPR036397">
    <property type="entry name" value="RNaseH_sf"/>
</dbReference>
<sequence length="414" mass="47784">MISNSTPEKCSLNNLQCEITFSISNKGKRLLIFKNYVFRCNKTTKSKIYWMCGESECGVYIHTNTTDELICINGNHNHSANPDQLEAKLLRDKMKERILSETTSITKIYDEEIAKANLSKGAAAILPTVIEYRSNMSKARRKNTPVIPSGVVFDIPEFYEQTLSCQRFLFIDLFMKRGQDRILVFSSDQQLQLLFGSEYRQHGTTKYLPKSGRHYKLSDKQLDGLVKSVNNRCGLSQRKLGRRFGVHHSTISRTLRKRISVVIRKRRKAPKMNSEDQESRARKNCGKMYRKLLSGCDVILDDEKYFKLSGNNVGGNASFYSTNPVTSLPNIKFQKRKKFEPKLMIWMAMFSKGVSDVYIHRGKQAVLQTTYLKECINKGLLPFIEKYHHNGNYLFWPDLASAHYSNLVKERLHE</sequence>
<comment type="caution">
    <text evidence="5">The sequence shown here is derived from an EMBL/GenBank/DDBJ whole genome shotgun (WGS) entry which is preliminary data.</text>
</comment>
<dbReference type="OrthoDB" id="167578at2759"/>